<sequence>KKHICEVCLKEFPRPSGLKTHMNIHNNLRPFKCEFPNCSKTFSVLSNMRRHYRIHSGTASPPAGPPSEVFEVNFEELIEAPEQPPPPPSSLSHAPFRVRWVPTNLFSRT</sequence>
<feature type="non-terminal residue" evidence="11">
    <location>
        <position position="1"/>
    </location>
</feature>
<dbReference type="EMBL" id="JARKIE010000364">
    <property type="protein sequence ID" value="KAJ7649312.1"/>
    <property type="molecule type" value="Genomic_DNA"/>
</dbReference>
<accession>A0AAD7CI74</accession>
<keyword evidence="12" id="KW-1185">Reference proteome</keyword>
<feature type="domain" description="C2H2-type" evidence="10">
    <location>
        <begin position="3"/>
        <end position="30"/>
    </location>
</feature>
<dbReference type="PANTHER" id="PTHR14003:SF19">
    <property type="entry name" value="YY2 TRANSCRIPTION FACTOR"/>
    <property type="match status" value="1"/>
</dbReference>
<reference evidence="11" key="1">
    <citation type="submission" date="2023-03" db="EMBL/GenBank/DDBJ databases">
        <title>Massive genome expansion in bonnet fungi (Mycena s.s.) driven by repeated elements and novel gene families across ecological guilds.</title>
        <authorList>
            <consortium name="Lawrence Berkeley National Laboratory"/>
            <person name="Harder C.B."/>
            <person name="Miyauchi S."/>
            <person name="Viragh M."/>
            <person name="Kuo A."/>
            <person name="Thoen E."/>
            <person name="Andreopoulos B."/>
            <person name="Lu D."/>
            <person name="Skrede I."/>
            <person name="Drula E."/>
            <person name="Henrissat B."/>
            <person name="Morin E."/>
            <person name="Kohler A."/>
            <person name="Barry K."/>
            <person name="LaButti K."/>
            <person name="Morin E."/>
            <person name="Salamov A."/>
            <person name="Lipzen A."/>
            <person name="Mereny Z."/>
            <person name="Hegedus B."/>
            <person name="Baldrian P."/>
            <person name="Stursova M."/>
            <person name="Weitz H."/>
            <person name="Taylor A."/>
            <person name="Grigoriev I.V."/>
            <person name="Nagy L.G."/>
            <person name="Martin F."/>
            <person name="Kauserud H."/>
        </authorList>
    </citation>
    <scope>NUCLEOTIDE SEQUENCE</scope>
    <source>
        <strain evidence="11">CBHHK067</strain>
    </source>
</reference>
<dbReference type="FunFam" id="3.30.160.60:FF:000125">
    <property type="entry name" value="Putative zinc finger protein 143"/>
    <property type="match status" value="1"/>
</dbReference>
<keyword evidence="6" id="KW-0805">Transcription regulation</keyword>
<evidence type="ECO:0000256" key="5">
    <source>
        <dbReference type="ARBA" id="ARBA00022833"/>
    </source>
</evidence>
<evidence type="ECO:0000259" key="10">
    <source>
        <dbReference type="PROSITE" id="PS50157"/>
    </source>
</evidence>
<dbReference type="Proteomes" id="UP001221757">
    <property type="component" value="Unassembled WGS sequence"/>
</dbReference>
<evidence type="ECO:0000313" key="12">
    <source>
        <dbReference type="Proteomes" id="UP001221757"/>
    </source>
</evidence>
<dbReference type="PROSITE" id="PS50157">
    <property type="entry name" value="ZINC_FINGER_C2H2_2"/>
    <property type="match status" value="2"/>
</dbReference>
<evidence type="ECO:0000256" key="2">
    <source>
        <dbReference type="ARBA" id="ARBA00022723"/>
    </source>
</evidence>
<evidence type="ECO:0000256" key="6">
    <source>
        <dbReference type="ARBA" id="ARBA00023015"/>
    </source>
</evidence>
<name>A0AAD7CI74_MYCRO</name>
<dbReference type="AlphaFoldDB" id="A0AAD7CI74"/>
<gene>
    <name evidence="11" type="ORF">B0H17DRAFT_845212</name>
</gene>
<keyword evidence="3" id="KW-0677">Repeat</keyword>
<comment type="similarity">
    <text evidence="1">Belongs to the krueppel C2H2-type zinc-finger protein family.</text>
</comment>
<dbReference type="GO" id="GO:0008270">
    <property type="term" value="F:zinc ion binding"/>
    <property type="evidence" value="ECO:0007669"/>
    <property type="project" value="UniProtKB-KW"/>
</dbReference>
<keyword evidence="4 9" id="KW-0863">Zinc-finger</keyword>
<proteinExistence type="inferred from homology"/>
<keyword evidence="8" id="KW-0539">Nucleus</keyword>
<organism evidence="11 12">
    <name type="scientific">Mycena rosella</name>
    <name type="common">Pink bonnet</name>
    <name type="synonym">Agaricus rosellus</name>
    <dbReference type="NCBI Taxonomy" id="1033263"/>
    <lineage>
        <taxon>Eukaryota</taxon>
        <taxon>Fungi</taxon>
        <taxon>Dikarya</taxon>
        <taxon>Basidiomycota</taxon>
        <taxon>Agaricomycotina</taxon>
        <taxon>Agaricomycetes</taxon>
        <taxon>Agaricomycetidae</taxon>
        <taxon>Agaricales</taxon>
        <taxon>Marasmiineae</taxon>
        <taxon>Mycenaceae</taxon>
        <taxon>Mycena</taxon>
    </lineage>
</organism>
<dbReference type="PROSITE" id="PS00028">
    <property type="entry name" value="ZINC_FINGER_C2H2_1"/>
    <property type="match status" value="2"/>
</dbReference>
<feature type="domain" description="C2H2-type" evidence="10">
    <location>
        <begin position="31"/>
        <end position="60"/>
    </location>
</feature>
<evidence type="ECO:0000256" key="9">
    <source>
        <dbReference type="PROSITE-ProRule" id="PRU00042"/>
    </source>
</evidence>
<dbReference type="GO" id="GO:0005667">
    <property type="term" value="C:transcription regulator complex"/>
    <property type="evidence" value="ECO:0007669"/>
    <property type="project" value="TreeGrafter"/>
</dbReference>
<dbReference type="PANTHER" id="PTHR14003">
    <property type="entry name" value="TRANSCRIPTIONAL REPRESSOR PROTEIN YY"/>
    <property type="match status" value="1"/>
</dbReference>
<dbReference type="GO" id="GO:0031519">
    <property type="term" value="C:PcG protein complex"/>
    <property type="evidence" value="ECO:0007669"/>
    <property type="project" value="TreeGrafter"/>
</dbReference>
<keyword evidence="7" id="KW-0804">Transcription</keyword>
<dbReference type="SMART" id="SM00355">
    <property type="entry name" value="ZnF_C2H2"/>
    <property type="match status" value="2"/>
</dbReference>
<dbReference type="Gene3D" id="3.30.160.60">
    <property type="entry name" value="Classic Zinc Finger"/>
    <property type="match status" value="2"/>
</dbReference>
<keyword evidence="5" id="KW-0862">Zinc</keyword>
<dbReference type="GO" id="GO:0000981">
    <property type="term" value="F:DNA-binding transcription factor activity, RNA polymerase II-specific"/>
    <property type="evidence" value="ECO:0007669"/>
    <property type="project" value="UniProtKB-ARBA"/>
</dbReference>
<dbReference type="GO" id="GO:0000785">
    <property type="term" value="C:chromatin"/>
    <property type="evidence" value="ECO:0007669"/>
    <property type="project" value="TreeGrafter"/>
</dbReference>
<evidence type="ECO:0000256" key="8">
    <source>
        <dbReference type="ARBA" id="ARBA00023242"/>
    </source>
</evidence>
<keyword evidence="2" id="KW-0479">Metal-binding</keyword>
<dbReference type="InterPro" id="IPR013087">
    <property type="entry name" value="Znf_C2H2_type"/>
</dbReference>
<dbReference type="FunFam" id="3.30.160.60:FF:000761">
    <property type="entry name" value="Zinc finger protein 449"/>
    <property type="match status" value="1"/>
</dbReference>
<comment type="caution">
    <text evidence="11">The sequence shown here is derived from an EMBL/GenBank/DDBJ whole genome shotgun (WGS) entry which is preliminary data.</text>
</comment>
<feature type="non-terminal residue" evidence="11">
    <location>
        <position position="109"/>
    </location>
</feature>
<protein>
    <recommendedName>
        <fullName evidence="10">C2H2-type domain-containing protein</fullName>
    </recommendedName>
</protein>
<dbReference type="GO" id="GO:0000978">
    <property type="term" value="F:RNA polymerase II cis-regulatory region sequence-specific DNA binding"/>
    <property type="evidence" value="ECO:0007669"/>
    <property type="project" value="TreeGrafter"/>
</dbReference>
<evidence type="ECO:0000256" key="1">
    <source>
        <dbReference type="ARBA" id="ARBA00006991"/>
    </source>
</evidence>
<evidence type="ECO:0000256" key="4">
    <source>
        <dbReference type="ARBA" id="ARBA00022771"/>
    </source>
</evidence>
<evidence type="ECO:0000256" key="7">
    <source>
        <dbReference type="ARBA" id="ARBA00023163"/>
    </source>
</evidence>
<evidence type="ECO:0000313" key="11">
    <source>
        <dbReference type="EMBL" id="KAJ7649312.1"/>
    </source>
</evidence>
<dbReference type="InterPro" id="IPR036236">
    <property type="entry name" value="Znf_C2H2_sf"/>
</dbReference>
<dbReference type="Pfam" id="PF00096">
    <property type="entry name" value="zf-C2H2"/>
    <property type="match status" value="2"/>
</dbReference>
<evidence type="ECO:0000256" key="3">
    <source>
        <dbReference type="ARBA" id="ARBA00022737"/>
    </source>
</evidence>
<dbReference type="SUPFAM" id="SSF57667">
    <property type="entry name" value="beta-beta-alpha zinc fingers"/>
    <property type="match status" value="1"/>
</dbReference>